<protein>
    <submittedName>
        <fullName evidence="1">Uncharacterized protein</fullName>
    </submittedName>
</protein>
<reference evidence="1" key="1">
    <citation type="journal article" date="2014" name="Front. Microbiol.">
        <title>High frequency of phylogenetically diverse reductive dehalogenase-homologous genes in deep subseafloor sedimentary metagenomes.</title>
        <authorList>
            <person name="Kawai M."/>
            <person name="Futagami T."/>
            <person name="Toyoda A."/>
            <person name="Takaki Y."/>
            <person name="Nishi S."/>
            <person name="Hori S."/>
            <person name="Arai W."/>
            <person name="Tsubouchi T."/>
            <person name="Morono Y."/>
            <person name="Uchiyama I."/>
            <person name="Ito T."/>
            <person name="Fujiyama A."/>
            <person name="Inagaki F."/>
            <person name="Takami H."/>
        </authorList>
    </citation>
    <scope>NUCLEOTIDE SEQUENCE</scope>
    <source>
        <strain evidence="1">Expedition CK06-06</strain>
    </source>
</reference>
<proteinExistence type="predicted"/>
<accession>X0VZD6</accession>
<comment type="caution">
    <text evidence="1">The sequence shown here is derived from an EMBL/GenBank/DDBJ whole genome shotgun (WGS) entry which is preliminary data.</text>
</comment>
<organism evidence="1">
    <name type="scientific">marine sediment metagenome</name>
    <dbReference type="NCBI Taxonomy" id="412755"/>
    <lineage>
        <taxon>unclassified sequences</taxon>
        <taxon>metagenomes</taxon>
        <taxon>ecological metagenomes</taxon>
    </lineage>
</organism>
<name>X0VZD6_9ZZZZ</name>
<evidence type="ECO:0000313" key="1">
    <source>
        <dbReference type="EMBL" id="GAG23670.1"/>
    </source>
</evidence>
<gene>
    <name evidence="1" type="ORF">S01H1_57074</name>
</gene>
<sequence length="108" mass="11444">MHATGDGVITSSLDYYGDRKYATVRLGLSDAQCKALCSCVQSKIGSDYDALEAITFGTVDDPGKEMCTMLIMNCLDEIGFDRGALGLGGFVTPNDLARQLGAPRASNL</sequence>
<dbReference type="AlphaFoldDB" id="X0VZD6"/>
<dbReference type="EMBL" id="BARS01037204">
    <property type="protein sequence ID" value="GAG23670.1"/>
    <property type="molecule type" value="Genomic_DNA"/>
</dbReference>